<reference evidence="2 3" key="2">
    <citation type="submission" date="2018-11" db="EMBL/GenBank/DDBJ databases">
        <authorList>
            <consortium name="Pathogen Informatics"/>
        </authorList>
    </citation>
    <scope>NUCLEOTIDE SEQUENCE [LARGE SCALE GENOMIC DNA]</scope>
</reference>
<feature type="compositionally biased region" description="Polar residues" evidence="1">
    <location>
        <begin position="84"/>
        <end position="99"/>
    </location>
</feature>
<organism evidence="4">
    <name type="scientific">Anisakis simplex</name>
    <name type="common">Herring worm</name>
    <dbReference type="NCBI Taxonomy" id="6269"/>
    <lineage>
        <taxon>Eukaryota</taxon>
        <taxon>Metazoa</taxon>
        <taxon>Ecdysozoa</taxon>
        <taxon>Nematoda</taxon>
        <taxon>Chromadorea</taxon>
        <taxon>Rhabditida</taxon>
        <taxon>Spirurina</taxon>
        <taxon>Ascaridomorpha</taxon>
        <taxon>Ascaridoidea</taxon>
        <taxon>Anisakidae</taxon>
        <taxon>Anisakis</taxon>
        <taxon>Anisakis simplex complex</taxon>
    </lineage>
</organism>
<evidence type="ECO:0000313" key="4">
    <source>
        <dbReference type="WBParaSite" id="ASIM_0001200901-mRNA-1"/>
    </source>
</evidence>
<dbReference type="AlphaFoldDB" id="A0A0M3JUX9"/>
<name>A0A0M3JUX9_ANISI</name>
<evidence type="ECO:0000313" key="3">
    <source>
        <dbReference type="Proteomes" id="UP000267096"/>
    </source>
</evidence>
<evidence type="ECO:0000256" key="1">
    <source>
        <dbReference type="SAM" id="MobiDB-lite"/>
    </source>
</evidence>
<feature type="region of interest" description="Disordered" evidence="1">
    <location>
        <begin position="200"/>
        <end position="229"/>
    </location>
</feature>
<proteinExistence type="predicted"/>
<protein>
    <submittedName>
        <fullName evidence="2 4">Uncharacterized protein</fullName>
    </submittedName>
</protein>
<evidence type="ECO:0000313" key="2">
    <source>
        <dbReference type="EMBL" id="VDK45144.1"/>
    </source>
</evidence>
<feature type="region of interest" description="Disordered" evidence="1">
    <location>
        <begin position="84"/>
        <end position="105"/>
    </location>
</feature>
<gene>
    <name evidence="2" type="ORF">ASIM_LOCUS11475</name>
</gene>
<keyword evidence="3" id="KW-1185">Reference proteome</keyword>
<reference evidence="4" key="1">
    <citation type="submission" date="2017-02" db="UniProtKB">
        <authorList>
            <consortium name="WormBaseParasite"/>
        </authorList>
    </citation>
    <scope>IDENTIFICATION</scope>
</reference>
<sequence>MSSLVEDHYERSETLERYKKYYRYSSKILNEFSPVQQQNQHSVQLPMSDIIASDSYITPTHHPTNDYSQLNTLKRMSTERCYTTSDTNNSSFQQPVPEQSNFSSNLLNNNSNGNSDEKLQLTIAKPIATYINNAKESIKSAYQNQIVPEVSSNVAINTKTSPSRFSAFSPTSFSGRMHDRKSGFGISSFNKELDRNELSFEGGSNSKSALLKQRSKENEPVTKPSPYINSSAIVPTRINDSENKRNFSYGSDELSLSTNLFKFLELIN</sequence>
<dbReference type="WBParaSite" id="ASIM_0001200901-mRNA-1">
    <property type="protein sequence ID" value="ASIM_0001200901-mRNA-1"/>
    <property type="gene ID" value="ASIM_0001200901"/>
</dbReference>
<accession>A0A0M3JUX9</accession>
<dbReference type="EMBL" id="UYRR01031073">
    <property type="protein sequence ID" value="VDK45144.1"/>
    <property type="molecule type" value="Genomic_DNA"/>
</dbReference>
<dbReference type="Proteomes" id="UP000267096">
    <property type="component" value="Unassembled WGS sequence"/>
</dbReference>